<gene>
    <name evidence="2" type="primary">LOC115753461</name>
</gene>
<keyword evidence="1" id="KW-1185">Reference proteome</keyword>
<organism evidence="1 2">
    <name type="scientific">Rhodamnia argentea</name>
    <dbReference type="NCBI Taxonomy" id="178133"/>
    <lineage>
        <taxon>Eukaryota</taxon>
        <taxon>Viridiplantae</taxon>
        <taxon>Streptophyta</taxon>
        <taxon>Embryophyta</taxon>
        <taxon>Tracheophyta</taxon>
        <taxon>Spermatophyta</taxon>
        <taxon>Magnoliopsida</taxon>
        <taxon>eudicotyledons</taxon>
        <taxon>Gunneridae</taxon>
        <taxon>Pentapetalae</taxon>
        <taxon>rosids</taxon>
        <taxon>malvids</taxon>
        <taxon>Myrtales</taxon>
        <taxon>Myrtaceae</taxon>
        <taxon>Myrtoideae</taxon>
        <taxon>Myrteae</taxon>
        <taxon>Australasian group</taxon>
        <taxon>Rhodamnia</taxon>
    </lineage>
</organism>
<evidence type="ECO:0000313" key="1">
    <source>
        <dbReference type="Proteomes" id="UP000827889"/>
    </source>
</evidence>
<proteinExistence type="predicted"/>
<dbReference type="InterPro" id="IPR018971">
    <property type="entry name" value="DUF1997"/>
</dbReference>
<dbReference type="Pfam" id="PF09366">
    <property type="entry name" value="DUF1997"/>
    <property type="match status" value="1"/>
</dbReference>
<evidence type="ECO:0000313" key="2">
    <source>
        <dbReference type="RefSeq" id="XP_030547935.1"/>
    </source>
</evidence>
<accession>A0A8B8QLM8</accession>
<dbReference type="RefSeq" id="XP_030547935.1">
    <property type="nucleotide sequence ID" value="XM_030692075.2"/>
</dbReference>
<name>A0A8B8QLM8_9MYRT</name>
<dbReference type="AlphaFoldDB" id="A0A8B8QLM8"/>
<dbReference type="KEGG" id="rarg:115753461"/>
<sequence>MRAIKTHVRFAYLSPSSTSPDPGSPFARQKIREEEEEGKMAISELGGAYLASCRQWLLPCLTSRRSKWVCPKRRRFLRCPAASHRETAGKEASTYTSRISTDVPLYESHGASFDQYLEDKPRVFQAIFPDKRRSQQLNEEEWRIQMLPIQFLLLTVWPVVDMRFRCKSRGRDYPPQIPQDISKVLELDITRWELQGLDSILKPSHFVLGVKGALYPDRRGTRSRLKGQLEMSISFVLPPMLALVPADVLQSVAESVLTRLVENMKHKVNGSLLADYSKFKREHPRQLV</sequence>
<dbReference type="OrthoDB" id="496281at2759"/>
<dbReference type="PANTHER" id="PTHR34133">
    <property type="entry name" value="OS07G0633000 PROTEIN"/>
    <property type="match status" value="1"/>
</dbReference>
<dbReference type="Proteomes" id="UP000827889">
    <property type="component" value="Chromosome 11"/>
</dbReference>
<reference evidence="2" key="1">
    <citation type="submission" date="2025-08" db="UniProtKB">
        <authorList>
            <consortium name="RefSeq"/>
        </authorList>
    </citation>
    <scope>IDENTIFICATION</scope>
    <source>
        <tissue evidence="2">Leaf</tissue>
    </source>
</reference>
<dbReference type="GeneID" id="115753461"/>
<dbReference type="PANTHER" id="PTHR34133:SF8">
    <property type="entry name" value="OS07G0633000 PROTEIN"/>
    <property type="match status" value="1"/>
</dbReference>
<protein>
    <submittedName>
        <fullName evidence="2">Uncharacterized protein LOC115753461 isoform X1</fullName>
    </submittedName>
</protein>